<dbReference type="GO" id="GO:0005829">
    <property type="term" value="C:cytosol"/>
    <property type="evidence" value="ECO:0007669"/>
    <property type="project" value="TreeGrafter"/>
</dbReference>
<comment type="caution">
    <text evidence="1">The sequence shown here is derived from an EMBL/GenBank/DDBJ whole genome shotgun (WGS) entry which is preliminary data.</text>
</comment>
<keyword evidence="2" id="KW-1185">Reference proteome</keyword>
<dbReference type="EMBL" id="CAMPGE010026895">
    <property type="protein sequence ID" value="CAI2384554.1"/>
    <property type="molecule type" value="Genomic_DNA"/>
</dbReference>
<dbReference type="GO" id="GO:0016020">
    <property type="term" value="C:membrane"/>
    <property type="evidence" value="ECO:0007669"/>
    <property type="project" value="TreeGrafter"/>
</dbReference>
<dbReference type="InterPro" id="IPR037239">
    <property type="entry name" value="OSBP_sf"/>
</dbReference>
<gene>
    <name evidence="1" type="ORF">ECRASSUSDP1_LOCUS26087</name>
</gene>
<name>A0AAD1Y4U6_EUPCR</name>
<protein>
    <submittedName>
        <fullName evidence="1">Uncharacterized protein</fullName>
    </submittedName>
</protein>
<dbReference type="SUPFAM" id="SSF144000">
    <property type="entry name" value="Oxysterol-binding protein-like"/>
    <property type="match status" value="1"/>
</dbReference>
<reference evidence="1" key="1">
    <citation type="submission" date="2023-07" db="EMBL/GenBank/DDBJ databases">
        <authorList>
            <consortium name="AG Swart"/>
            <person name="Singh M."/>
            <person name="Singh A."/>
            <person name="Seah K."/>
            <person name="Emmerich C."/>
        </authorList>
    </citation>
    <scope>NUCLEOTIDE SEQUENCE</scope>
    <source>
        <strain evidence="1">DP1</strain>
    </source>
</reference>
<dbReference type="AlphaFoldDB" id="A0AAD1Y4U6"/>
<accession>A0AAD1Y4U6</accession>
<dbReference type="Pfam" id="PF01237">
    <property type="entry name" value="Oxysterol_BP"/>
    <property type="match status" value="1"/>
</dbReference>
<dbReference type="Proteomes" id="UP001295684">
    <property type="component" value="Unassembled WGS sequence"/>
</dbReference>
<dbReference type="InterPro" id="IPR000648">
    <property type="entry name" value="Oxysterol-bd"/>
</dbReference>
<evidence type="ECO:0000313" key="1">
    <source>
        <dbReference type="EMBL" id="CAI2384554.1"/>
    </source>
</evidence>
<dbReference type="Gene3D" id="2.40.160.120">
    <property type="match status" value="1"/>
</dbReference>
<organism evidence="1 2">
    <name type="scientific">Euplotes crassus</name>
    <dbReference type="NCBI Taxonomy" id="5936"/>
    <lineage>
        <taxon>Eukaryota</taxon>
        <taxon>Sar</taxon>
        <taxon>Alveolata</taxon>
        <taxon>Ciliophora</taxon>
        <taxon>Intramacronucleata</taxon>
        <taxon>Spirotrichea</taxon>
        <taxon>Hypotrichia</taxon>
        <taxon>Euplotida</taxon>
        <taxon>Euplotidae</taxon>
        <taxon>Moneuplotes</taxon>
    </lineage>
</organism>
<sequence>MEKSEQGTYLSQSVTFEKDLVSFLRGWMIVNFKRSLFVVDCTVLWFDSQKGHSAGFLYEFKRENQQKPTRIIHLGGGKVYESGEEFEDPDTKERFKAFEVTIDHVTYQIVPENEKNYEVLLEVFLKMVELPTPSTRKRTIIAKGAVEVVKTPWRIVRMVTYSLEKVSEATRATPNVLTEFKRDKKGKKKKSQPGNAISGVYKGSTIFVKSVFDGVSGVVLKPIKGAKEKGFKGATVGVGKGIIGLVCKPIAGGIDMLTNTVRGIGNTPKSLYNGTKKMFKKDDYRKHNKNYKHPAIKPYIPGESNIKDIDELYVGSNDEGEIYVDKKELKRLLKASGYKKDSSKDSIFAQIDAQTGEPSEDLGRIIKEFIVKKGLTVIKRSKEEEVDDIDFYTCQDEEESQILASEDYEVFMLKPMEITPYDVESEEDRKMEGTISIISIDGSKYGDSNSELKNSHLSRTIEVQETPEEREKKAKRERIVKMAKNLKTLERSDDFRINDAHPIGGFALLDQEVIRKYRNVAKEAIKRVGSQLLRGKISLTSVSFPIKCMGKLSHLEAMTSILNVFPSYLTCSAYQTDPVERMKWFLVALVSSHSSTHHFDKPLNPILGETFSCECDDGSIAYAEQTCHKPPVTHAQFYGPDDCYVLSMHSGINAKAGFNSITLTCFGKKNIVYKDGGRIYSNQPPGDLLQNTFWGTLTHQFTGKVEYFDDENGLYAWYEPGTQDIQDYIVGAIEKDGEVVSKIYGNYCGFLNFDRTRYWDARSTIKFQVKPREEGKLPSDSSYREDLISYKAGNVDEAQNNKEMLEQIQRNDAKLRGHH</sequence>
<dbReference type="PANTHER" id="PTHR10972">
    <property type="entry name" value="OXYSTEROL-BINDING PROTEIN-RELATED"/>
    <property type="match status" value="1"/>
</dbReference>
<evidence type="ECO:0000313" key="2">
    <source>
        <dbReference type="Proteomes" id="UP001295684"/>
    </source>
</evidence>
<proteinExistence type="predicted"/>
<dbReference type="PANTHER" id="PTHR10972:SF148">
    <property type="entry name" value="OXYSTEROL-BINDING PROTEIN 9"/>
    <property type="match status" value="1"/>
</dbReference>
<dbReference type="GO" id="GO:0032934">
    <property type="term" value="F:sterol binding"/>
    <property type="evidence" value="ECO:0007669"/>
    <property type="project" value="TreeGrafter"/>
</dbReference>